<dbReference type="Gene3D" id="3.30.1050.10">
    <property type="entry name" value="SCP2 sterol-binding domain"/>
    <property type="match status" value="1"/>
</dbReference>
<protein>
    <submittedName>
        <fullName evidence="7">Alkyl/aryl-sulfatase</fullName>
    </submittedName>
</protein>
<dbReference type="SUPFAM" id="SSF56281">
    <property type="entry name" value="Metallo-hydrolase/oxidoreductase"/>
    <property type="match status" value="1"/>
</dbReference>
<keyword evidence="1" id="KW-0479">Metal-binding</keyword>
<proteinExistence type="inferred from homology"/>
<dbReference type="PANTHER" id="PTHR43223:SF1">
    <property type="entry name" value="ALKYL_ARYL-SULFATASE BDS1"/>
    <property type="match status" value="1"/>
</dbReference>
<evidence type="ECO:0000256" key="1">
    <source>
        <dbReference type="ARBA" id="ARBA00022723"/>
    </source>
</evidence>
<sequence length="666" mass="72983">MRKLPLCAALGLCVATLTLGGCSSKDTPLERAADADAYGSTPATARTAEINRQVLQELPFADEQDFVEARRGLIASAEALTIRDKNDKVIWDQPSYEFISGDAPDSVNPSLWRQAKLNNIHGLFKVTDGVYQLRGFDLANMTIIEGDKGWIVVDPLTTAETAARGIEFAREHLGDQTISAILFTHSHIDHFGGALGALAAAQTELADIRVIAPSGFMEESISENVLAGPTMNRRAEYMYGMPLPRTARGHVDSGLGKEPGIGTVGILTPTDLVSRTGETLEIDGVSFVFQNVSGSEAPAEFTFYLPEKKAFCGAELLSRNMHNLYTLRGAKVRDALAWSGYIDEAATLFNEAEIYFASHHWPIWGQPRINEFLEVQRDTYKYIHDQTLGMAYKGYTPVEIAEQLALPAALQKNFANRGYYGTVSHNSRAVYQGYFGWYDGNPANLNALPPEDAGRRYIAAMGGAAKVLAVAQQAYNEGDYRWVATLLNHLVFAEPKNEQAKALLARNYDQLGYQAESGPWRDVYLSAAYELRHGNTASTQDLSVARDMLVHSPLSNFFNVMAARLNATKAEGMEMTINFVFTDLAETHVLKLKNSVLHHRRAEADPDANATLKISHALFLDIALGQASIKDLVFSDQLSIDGSKIDLGRFFALQDGIAAGFSIVTP</sequence>
<evidence type="ECO:0000259" key="6">
    <source>
        <dbReference type="SMART" id="SM00849"/>
    </source>
</evidence>
<dbReference type="InterPro" id="IPR052195">
    <property type="entry name" value="Bact_Alkyl/Aryl-Sulfatase"/>
</dbReference>
<name>A0ABP7WRB9_9GAMM</name>
<dbReference type="InterPro" id="IPR001279">
    <property type="entry name" value="Metallo-B-lactamas"/>
</dbReference>
<dbReference type="InterPro" id="IPR044097">
    <property type="entry name" value="Bds1/SdsA1_MBL-fold"/>
</dbReference>
<evidence type="ECO:0000256" key="5">
    <source>
        <dbReference type="SAM" id="SignalP"/>
    </source>
</evidence>
<feature type="chain" id="PRO_5045549144" evidence="5">
    <location>
        <begin position="21"/>
        <end position="666"/>
    </location>
</feature>
<dbReference type="PANTHER" id="PTHR43223">
    <property type="entry name" value="ALKYL/ARYL-SULFATASE"/>
    <property type="match status" value="1"/>
</dbReference>
<accession>A0ABP7WRB9</accession>
<dbReference type="InterPro" id="IPR029228">
    <property type="entry name" value="Alkyl_sulf_dimr"/>
</dbReference>
<dbReference type="InterPro" id="IPR029229">
    <property type="entry name" value="Alkyl_sulf_C"/>
</dbReference>
<dbReference type="InterPro" id="IPR036527">
    <property type="entry name" value="SCP2_sterol-bd_dom_sf"/>
</dbReference>
<evidence type="ECO:0000256" key="3">
    <source>
        <dbReference type="ARBA" id="ARBA00022833"/>
    </source>
</evidence>
<dbReference type="Pfam" id="PF00753">
    <property type="entry name" value="Lactamase_B"/>
    <property type="match status" value="1"/>
</dbReference>
<dbReference type="Proteomes" id="UP001500392">
    <property type="component" value="Unassembled WGS sequence"/>
</dbReference>
<evidence type="ECO:0000256" key="4">
    <source>
        <dbReference type="ARBA" id="ARBA00033751"/>
    </source>
</evidence>
<dbReference type="InterPro" id="IPR036866">
    <property type="entry name" value="RibonucZ/Hydroxyglut_hydro"/>
</dbReference>
<evidence type="ECO:0000313" key="8">
    <source>
        <dbReference type="Proteomes" id="UP001500392"/>
    </source>
</evidence>
<dbReference type="RefSeq" id="WP_344935083.1">
    <property type="nucleotide sequence ID" value="NZ_BAABDM010000003.1"/>
</dbReference>
<dbReference type="InterPro" id="IPR038536">
    <property type="entry name" value="Alkyl/aryl-sulf_dimr_sf"/>
</dbReference>
<organism evidence="7 8">
    <name type="scientific">Zhongshania borealis</name>
    <dbReference type="NCBI Taxonomy" id="889488"/>
    <lineage>
        <taxon>Bacteria</taxon>
        <taxon>Pseudomonadati</taxon>
        <taxon>Pseudomonadota</taxon>
        <taxon>Gammaproteobacteria</taxon>
        <taxon>Cellvibrionales</taxon>
        <taxon>Spongiibacteraceae</taxon>
        <taxon>Zhongshania</taxon>
    </lineage>
</organism>
<keyword evidence="8" id="KW-1185">Reference proteome</keyword>
<keyword evidence="2" id="KW-0378">Hydrolase</keyword>
<dbReference type="SUPFAM" id="SSF55718">
    <property type="entry name" value="SCP-like"/>
    <property type="match status" value="1"/>
</dbReference>
<dbReference type="Gene3D" id="3.60.15.30">
    <property type="entry name" value="Metallo-beta-lactamase domain"/>
    <property type="match status" value="1"/>
</dbReference>
<gene>
    <name evidence="7" type="ORF">GCM10022414_18820</name>
</gene>
<dbReference type="EMBL" id="BAABDM010000003">
    <property type="protein sequence ID" value="GAA4094973.1"/>
    <property type="molecule type" value="Genomic_DNA"/>
</dbReference>
<keyword evidence="5" id="KW-0732">Signal</keyword>
<comment type="caution">
    <text evidence="7">The sequence shown here is derived from an EMBL/GenBank/DDBJ whole genome shotgun (WGS) entry which is preliminary data.</text>
</comment>
<dbReference type="Pfam" id="PF14863">
    <property type="entry name" value="Alkyl_sulf_dimr"/>
    <property type="match status" value="1"/>
</dbReference>
<dbReference type="CDD" id="cd07710">
    <property type="entry name" value="arylsulfatase_Sdsa1-like_MBL-fold"/>
    <property type="match status" value="1"/>
</dbReference>
<dbReference type="Pfam" id="PF14864">
    <property type="entry name" value="Alkyl_sulf_C"/>
    <property type="match status" value="1"/>
</dbReference>
<evidence type="ECO:0000256" key="2">
    <source>
        <dbReference type="ARBA" id="ARBA00022801"/>
    </source>
</evidence>
<reference evidence="8" key="1">
    <citation type="journal article" date="2019" name="Int. J. Syst. Evol. Microbiol.">
        <title>The Global Catalogue of Microorganisms (GCM) 10K type strain sequencing project: providing services to taxonomists for standard genome sequencing and annotation.</title>
        <authorList>
            <consortium name="The Broad Institute Genomics Platform"/>
            <consortium name="The Broad Institute Genome Sequencing Center for Infectious Disease"/>
            <person name="Wu L."/>
            <person name="Ma J."/>
        </authorList>
    </citation>
    <scope>NUCLEOTIDE SEQUENCE [LARGE SCALE GENOMIC DNA]</scope>
    <source>
        <strain evidence="8">JCM 17304</strain>
    </source>
</reference>
<dbReference type="SMART" id="SM00849">
    <property type="entry name" value="Lactamase_B"/>
    <property type="match status" value="1"/>
</dbReference>
<keyword evidence="3" id="KW-0862">Zinc</keyword>
<evidence type="ECO:0000313" key="7">
    <source>
        <dbReference type="EMBL" id="GAA4094973.1"/>
    </source>
</evidence>
<comment type="similarity">
    <text evidence="4">Belongs to the metallo-beta-lactamase superfamily. Type III sulfatase family.</text>
</comment>
<feature type="domain" description="Metallo-beta-lactamase" evidence="6">
    <location>
        <begin position="138"/>
        <end position="360"/>
    </location>
</feature>
<dbReference type="PROSITE" id="PS51257">
    <property type="entry name" value="PROKAR_LIPOPROTEIN"/>
    <property type="match status" value="1"/>
</dbReference>
<dbReference type="Gene3D" id="1.25.40.880">
    <property type="entry name" value="Alkyl sulfatase, dimerisation domain"/>
    <property type="match status" value="1"/>
</dbReference>
<feature type="signal peptide" evidence="5">
    <location>
        <begin position="1"/>
        <end position="20"/>
    </location>
</feature>